<dbReference type="AlphaFoldDB" id="A0A381XXJ0"/>
<dbReference type="InterPro" id="IPR000873">
    <property type="entry name" value="AMP-dep_synth/lig_dom"/>
</dbReference>
<evidence type="ECO:0000259" key="1">
    <source>
        <dbReference type="Pfam" id="PF00501"/>
    </source>
</evidence>
<evidence type="ECO:0000313" key="2">
    <source>
        <dbReference type="EMBL" id="SVA69489.1"/>
    </source>
</evidence>
<dbReference type="EMBL" id="UINC01016744">
    <property type="protein sequence ID" value="SVA69489.1"/>
    <property type="molecule type" value="Genomic_DNA"/>
</dbReference>
<proteinExistence type="predicted"/>
<feature type="domain" description="AMP-dependent synthetase/ligase" evidence="1">
    <location>
        <begin position="2"/>
        <end position="335"/>
    </location>
</feature>
<reference evidence="2" key="1">
    <citation type="submission" date="2018-05" db="EMBL/GenBank/DDBJ databases">
        <authorList>
            <person name="Lanie J.A."/>
            <person name="Ng W.-L."/>
            <person name="Kazmierczak K.M."/>
            <person name="Andrzejewski T.M."/>
            <person name="Davidsen T.M."/>
            <person name="Wayne K.J."/>
            <person name="Tettelin H."/>
            <person name="Glass J.I."/>
            <person name="Rusch D."/>
            <person name="Podicherti R."/>
            <person name="Tsui H.-C.T."/>
            <person name="Winkler M.E."/>
        </authorList>
    </citation>
    <scope>NUCLEOTIDE SEQUENCE</scope>
</reference>
<dbReference type="PANTHER" id="PTHR24096:SF267">
    <property type="entry name" value="MALONATE--COA LIGASE ACSF3, MITOCHONDRIAL"/>
    <property type="match status" value="1"/>
</dbReference>
<name>A0A381XXJ0_9ZZZZ</name>
<dbReference type="InterPro" id="IPR042099">
    <property type="entry name" value="ANL_N_sf"/>
</dbReference>
<gene>
    <name evidence="2" type="ORF">METZ01_LOCUS122343</name>
</gene>
<accession>A0A381XXJ0</accession>
<dbReference type="Gene3D" id="3.40.50.12780">
    <property type="entry name" value="N-terminal domain of ligase-like"/>
    <property type="match status" value="1"/>
</dbReference>
<dbReference type="InterPro" id="IPR020845">
    <property type="entry name" value="AMP-binding_CS"/>
</dbReference>
<dbReference type="PROSITE" id="PS00455">
    <property type="entry name" value="AMP_BINDING"/>
    <property type="match status" value="1"/>
</dbReference>
<protein>
    <recommendedName>
        <fullName evidence="1">AMP-dependent synthetase/ligase domain-containing protein</fullName>
    </recommendedName>
</protein>
<dbReference type="GO" id="GO:0016405">
    <property type="term" value="F:CoA-ligase activity"/>
    <property type="evidence" value="ECO:0007669"/>
    <property type="project" value="TreeGrafter"/>
</dbReference>
<dbReference type="SUPFAM" id="SSF56801">
    <property type="entry name" value="Acetyl-CoA synthetase-like"/>
    <property type="match status" value="1"/>
</dbReference>
<feature type="non-terminal residue" evidence="2">
    <location>
        <position position="383"/>
    </location>
</feature>
<dbReference type="PANTHER" id="PTHR24096">
    <property type="entry name" value="LONG-CHAIN-FATTY-ACID--COA LIGASE"/>
    <property type="match status" value="1"/>
</dbReference>
<dbReference type="Pfam" id="PF00501">
    <property type="entry name" value="AMP-binding"/>
    <property type="match status" value="1"/>
</dbReference>
<organism evidence="2">
    <name type="scientific">marine metagenome</name>
    <dbReference type="NCBI Taxonomy" id="408172"/>
    <lineage>
        <taxon>unclassified sequences</taxon>
        <taxon>metagenomes</taxon>
        <taxon>ecological metagenomes</taxon>
    </lineage>
</organism>
<sequence>MHQKARDLAKKFIGNGFEIGDRFAIWAPNSIQWQITTLAGQLAGAVLVPLNTRYKPTEATDIVRRAGCKALFHIGEFLGTNYASMSTTIAVDHHVNLNSVDDWQAAEVSDTDLDTRIGAINPDALMDVLYTSGTTGAPKGVMCTHEQNLRVFDTWSRGVTLSADDHYMIVNPYFHSFGYKAGWLAGLIRGATIYPVPVFDLDAVLTMIQEQGISFLPGAPTIFQSMLTHGSRQDFDLGSLRCAVTGAASIPVQLVKDMKHMLGFDEVYTAYGLTESTGVVSLCQSGDEFETIATTSGKPMLGVEVQITRSDDTIADCEEAGEIWVRGFNVMQGYLDDAQATAEAITPEGWLKTGDIGHLTKAGYLCITDRIKDMYISGGFNCY</sequence>